<name>A0ABY4F294_9BACI</name>
<protein>
    <submittedName>
        <fullName evidence="9">Murein biosynthesis integral membrane protein MurJ</fullName>
    </submittedName>
</protein>
<dbReference type="PANTHER" id="PTHR47019">
    <property type="entry name" value="LIPID II FLIPPASE MURJ"/>
    <property type="match status" value="1"/>
</dbReference>
<gene>
    <name evidence="9" type="primary">murJ</name>
    <name evidence="9" type="ORF">MUN88_09645</name>
</gene>
<feature type="transmembrane region" description="Helical" evidence="8">
    <location>
        <begin position="402"/>
        <end position="425"/>
    </location>
</feature>
<proteinExistence type="predicted"/>
<reference evidence="9 10" key="1">
    <citation type="submission" date="2022-04" db="EMBL/GenBank/DDBJ databases">
        <title>Gracilibacillus sp. isolated from saltern.</title>
        <authorList>
            <person name="Won M."/>
            <person name="Lee C.-M."/>
            <person name="Woen H.-Y."/>
            <person name="Kwon S.-W."/>
        </authorList>
    </citation>
    <scope>NUCLEOTIDE SEQUENCE [LARGE SCALE GENOMIC DNA]</scope>
    <source>
        <strain evidence="9 10">SSWR10-1</strain>
    </source>
</reference>
<feature type="transmembrane region" description="Helical" evidence="8">
    <location>
        <begin position="346"/>
        <end position="363"/>
    </location>
</feature>
<keyword evidence="6 8" id="KW-1133">Transmembrane helix</keyword>
<keyword evidence="5" id="KW-0573">Peptidoglycan synthesis</keyword>
<evidence type="ECO:0000256" key="7">
    <source>
        <dbReference type="ARBA" id="ARBA00023136"/>
    </source>
</evidence>
<evidence type="ECO:0000313" key="10">
    <source>
        <dbReference type="Proteomes" id="UP000831782"/>
    </source>
</evidence>
<organism evidence="9 10">
    <name type="scientific">Gracilibacillus caseinilyticus</name>
    <dbReference type="NCBI Taxonomy" id="2932256"/>
    <lineage>
        <taxon>Bacteria</taxon>
        <taxon>Bacillati</taxon>
        <taxon>Bacillota</taxon>
        <taxon>Bacilli</taxon>
        <taxon>Bacillales</taxon>
        <taxon>Bacillaceae</taxon>
        <taxon>Gracilibacillus</taxon>
    </lineage>
</organism>
<keyword evidence="10" id="KW-1185">Reference proteome</keyword>
<dbReference type="InterPro" id="IPR051050">
    <property type="entry name" value="Lipid_II_flippase_MurJ/MviN"/>
</dbReference>
<keyword evidence="7 8" id="KW-0472">Membrane</keyword>
<feature type="transmembrane region" description="Helical" evidence="8">
    <location>
        <begin position="7"/>
        <end position="30"/>
    </location>
</feature>
<keyword evidence="4" id="KW-0133">Cell shape</keyword>
<comment type="subcellular location">
    <subcellularLocation>
        <location evidence="1">Cell membrane</location>
        <topology evidence="1">Multi-pass membrane protein</topology>
    </subcellularLocation>
</comment>
<evidence type="ECO:0000256" key="6">
    <source>
        <dbReference type="ARBA" id="ARBA00022989"/>
    </source>
</evidence>
<keyword evidence="3 8" id="KW-0812">Transmembrane</keyword>
<dbReference type="Pfam" id="PF03023">
    <property type="entry name" value="MurJ"/>
    <property type="match status" value="1"/>
</dbReference>
<dbReference type="CDD" id="cd13123">
    <property type="entry name" value="MATE_MurJ_like"/>
    <property type="match status" value="1"/>
</dbReference>
<dbReference type="PRINTS" id="PR01806">
    <property type="entry name" value="VIRFACTRMVIN"/>
</dbReference>
<feature type="transmembrane region" description="Helical" evidence="8">
    <location>
        <begin position="461"/>
        <end position="482"/>
    </location>
</feature>
<feature type="transmembrane region" description="Helical" evidence="8">
    <location>
        <begin position="152"/>
        <end position="171"/>
    </location>
</feature>
<evidence type="ECO:0000256" key="1">
    <source>
        <dbReference type="ARBA" id="ARBA00004651"/>
    </source>
</evidence>
<dbReference type="EMBL" id="CP095072">
    <property type="protein sequence ID" value="UOQ50292.1"/>
    <property type="molecule type" value="Genomic_DNA"/>
</dbReference>
<feature type="transmembrane region" description="Helical" evidence="8">
    <location>
        <begin position="121"/>
        <end position="140"/>
    </location>
</feature>
<evidence type="ECO:0000256" key="8">
    <source>
        <dbReference type="SAM" id="Phobius"/>
    </source>
</evidence>
<sequence>MRWVKILGAVAVINVIARLLGFAREVVIGYQYGTTYVADSIITAFTVPNFIYLVVGGAITTAFISVYSKLAESKKQLFINNIWTILLIILSVLTVISIVFAEYFIHLLFSGLSGPSFQLTVHLYQVMAPSSLFLVIGMWLSGLWNIQGYYRLTAFATLVFNGVFLTFGAGLTGLFSTYSYAVGAVAGAFLMAFLLYTKWLKEQRPISFQIGLGPNRNEMWRFMKLALPILLGGATLQFYFLIQRIYASQLEEGIIASLNYASKMTQFPQAILMTSVTTVMYPLLSKAVGDNQNEKVSRIYQKGIRWLFILLVPATAFLMSYAKPIISVIFEYGQFDEQATARTYPLLQWLALSMLPLAMNTYITRFFYAKEQSYLPVFYSMLSVFGINIFIINMYIDQLGVYALAVGTIIATVTNMIFLMITATVKYRFTVGNPWEWSIYVLLASGLIVISKSVVASFDELLMLACGGLLTAVFILVGLRLFK</sequence>
<feature type="transmembrane region" description="Helical" evidence="8">
    <location>
        <begin position="437"/>
        <end position="455"/>
    </location>
</feature>
<dbReference type="RefSeq" id="WP_244723781.1">
    <property type="nucleotide sequence ID" value="NZ_CP095072.1"/>
</dbReference>
<evidence type="ECO:0000256" key="3">
    <source>
        <dbReference type="ARBA" id="ARBA00022692"/>
    </source>
</evidence>
<feature type="transmembrane region" description="Helical" evidence="8">
    <location>
        <begin position="225"/>
        <end position="246"/>
    </location>
</feature>
<feature type="transmembrane region" description="Helical" evidence="8">
    <location>
        <begin position="177"/>
        <end position="196"/>
    </location>
</feature>
<evidence type="ECO:0000313" key="9">
    <source>
        <dbReference type="EMBL" id="UOQ50292.1"/>
    </source>
</evidence>
<accession>A0ABY4F294</accession>
<keyword evidence="2" id="KW-1003">Cell membrane</keyword>
<feature type="transmembrane region" description="Helical" evidence="8">
    <location>
        <begin position="266"/>
        <end position="284"/>
    </location>
</feature>
<dbReference type="InterPro" id="IPR004268">
    <property type="entry name" value="MurJ"/>
</dbReference>
<evidence type="ECO:0000256" key="2">
    <source>
        <dbReference type="ARBA" id="ARBA00022475"/>
    </source>
</evidence>
<feature type="transmembrane region" description="Helical" evidence="8">
    <location>
        <begin position="82"/>
        <end position="109"/>
    </location>
</feature>
<evidence type="ECO:0000256" key="4">
    <source>
        <dbReference type="ARBA" id="ARBA00022960"/>
    </source>
</evidence>
<dbReference type="NCBIfam" id="TIGR01695">
    <property type="entry name" value="murJ_mviN"/>
    <property type="match status" value="1"/>
</dbReference>
<evidence type="ECO:0000256" key="5">
    <source>
        <dbReference type="ARBA" id="ARBA00022984"/>
    </source>
</evidence>
<feature type="transmembrane region" description="Helical" evidence="8">
    <location>
        <begin position="304"/>
        <end position="326"/>
    </location>
</feature>
<feature type="transmembrane region" description="Helical" evidence="8">
    <location>
        <begin position="50"/>
        <end position="70"/>
    </location>
</feature>
<feature type="transmembrane region" description="Helical" evidence="8">
    <location>
        <begin position="375"/>
        <end position="396"/>
    </location>
</feature>
<dbReference type="PANTHER" id="PTHR47019:SF1">
    <property type="entry name" value="LIPID II FLIPPASE MURJ"/>
    <property type="match status" value="1"/>
</dbReference>
<dbReference type="Proteomes" id="UP000831782">
    <property type="component" value="Chromosome"/>
</dbReference>